<dbReference type="RefSeq" id="WP_171778508.1">
    <property type="nucleotide sequence ID" value="NZ_CP045273.1"/>
</dbReference>
<dbReference type="CDD" id="cd01901">
    <property type="entry name" value="Ntn_hydrolase"/>
    <property type="match status" value="1"/>
</dbReference>
<dbReference type="Gene3D" id="3.60.20.10">
    <property type="entry name" value="Glutamine Phosphoribosylpyrophosphate, subunit 1, domain 1"/>
    <property type="match status" value="1"/>
</dbReference>
<evidence type="ECO:0000313" key="2">
    <source>
        <dbReference type="Proteomes" id="UP000501076"/>
    </source>
</evidence>
<geneLocation type="plasmid" evidence="2">
    <name>pfdu301a</name>
</geneLocation>
<protein>
    <submittedName>
        <fullName evidence="1">Uncharacterized protein</fullName>
    </submittedName>
</protein>
<reference evidence="1 2" key="1">
    <citation type="submission" date="2019-10" db="EMBL/GenBank/DDBJ databases">
        <title>Complete genome sequences for adaption low water activity.</title>
        <authorList>
            <person name="Zhao L."/>
            <person name="Zhong J."/>
        </authorList>
    </citation>
    <scope>NUCLEOTIDE SEQUENCE [LARGE SCALE GENOMIC DNA]</scope>
    <source>
        <strain evidence="1 2">FDU301</strain>
        <plasmid evidence="2">pfdu301a</plasmid>
    </source>
</reference>
<organism evidence="1 2">
    <name type="scientific">Priestia megaterium</name>
    <name type="common">Bacillus megaterium</name>
    <dbReference type="NCBI Taxonomy" id="1404"/>
    <lineage>
        <taxon>Bacteria</taxon>
        <taxon>Bacillati</taxon>
        <taxon>Bacillota</taxon>
        <taxon>Bacilli</taxon>
        <taxon>Bacillales</taxon>
        <taxon>Bacillaceae</taxon>
        <taxon>Priestia</taxon>
    </lineage>
</organism>
<sequence>MSFVSAVARYNCIIIATDGRAKKNGQIVDEDAVKVQVLNPDLVIAYTGMKEVCEEVITINKEFINSTKNITAIGNTLYKKINDSRYSEDKASLIIAGKNTQGKY</sequence>
<dbReference type="InterPro" id="IPR029055">
    <property type="entry name" value="Ntn_hydrolases_N"/>
</dbReference>
<dbReference type="SUPFAM" id="SSF56235">
    <property type="entry name" value="N-terminal nucleophile aminohydrolases (Ntn hydrolases)"/>
    <property type="match status" value="1"/>
</dbReference>
<proteinExistence type="predicted"/>
<dbReference type="AlphaFoldDB" id="A0A6M6E4E4"/>
<dbReference type="EMBL" id="CP045273">
    <property type="protein sequence ID" value="QJX80516.1"/>
    <property type="molecule type" value="Genomic_DNA"/>
</dbReference>
<evidence type="ECO:0000313" key="1">
    <source>
        <dbReference type="EMBL" id="QJX80516.1"/>
    </source>
</evidence>
<dbReference type="Proteomes" id="UP000501076">
    <property type="component" value="Plasmid pFDU301A"/>
</dbReference>
<keyword evidence="1" id="KW-0614">Plasmid</keyword>
<accession>A0A6M6E4E4</accession>
<name>A0A6M6E4E4_PRIMG</name>
<gene>
    <name evidence="1" type="ORF">FDZ14_30985</name>
</gene>